<dbReference type="InterPro" id="IPR006203">
    <property type="entry name" value="GHMP_knse_ATP-bd_CS"/>
</dbReference>
<evidence type="ECO:0000256" key="3">
    <source>
        <dbReference type="ARBA" id="ARBA00022741"/>
    </source>
</evidence>
<keyword evidence="5" id="KW-0067">ATP-binding</keyword>
<comment type="similarity">
    <text evidence="1">Belongs to the GHMP kinase family. GalK subfamily.</text>
</comment>
<comment type="caution">
    <text evidence="7">The sequence shown here is derived from an EMBL/GenBank/DDBJ whole genome shotgun (WGS) entry which is preliminary data.</text>
</comment>
<dbReference type="AlphaFoldDB" id="A0A8K0G765"/>
<dbReference type="Pfam" id="PF00288">
    <property type="entry name" value="GHMP_kinases_N"/>
    <property type="match status" value="1"/>
</dbReference>
<feature type="domain" description="GHMP kinase N-terminal" evidence="6">
    <location>
        <begin position="21"/>
        <end position="100"/>
    </location>
</feature>
<name>A0A8K0G765_IGNLU</name>
<evidence type="ECO:0000313" key="7">
    <source>
        <dbReference type="EMBL" id="KAF2888361.1"/>
    </source>
</evidence>
<dbReference type="InterPro" id="IPR020568">
    <property type="entry name" value="Ribosomal_Su5_D2-typ_SF"/>
</dbReference>
<dbReference type="EMBL" id="VTPC01077985">
    <property type="protein sequence ID" value="KAF2888361.1"/>
    <property type="molecule type" value="Genomic_DNA"/>
</dbReference>
<keyword evidence="8" id="KW-1185">Reference proteome</keyword>
<evidence type="ECO:0000259" key="6">
    <source>
        <dbReference type="Pfam" id="PF00288"/>
    </source>
</evidence>
<dbReference type="GO" id="GO:0004335">
    <property type="term" value="F:galactokinase activity"/>
    <property type="evidence" value="ECO:0007669"/>
    <property type="project" value="InterPro"/>
</dbReference>
<proteinExistence type="inferred from homology"/>
<sequence>ISIGDGAPQWYQYFLCGTKGILDVLPKDIPIKGFNVIVSGTIPQSAGLSSSSALVSAAALATAHVHKFSMSKEKIANLCAECERYIGTQGGGMDQAIAFLATEGKL</sequence>
<dbReference type="GO" id="GO:0005829">
    <property type="term" value="C:cytosol"/>
    <property type="evidence" value="ECO:0007669"/>
    <property type="project" value="TreeGrafter"/>
</dbReference>
<evidence type="ECO:0000313" key="8">
    <source>
        <dbReference type="Proteomes" id="UP000801492"/>
    </source>
</evidence>
<dbReference type="OrthoDB" id="187738at2759"/>
<dbReference type="PRINTS" id="PR00473">
    <property type="entry name" value="GALCTOKINASE"/>
</dbReference>
<evidence type="ECO:0000256" key="4">
    <source>
        <dbReference type="ARBA" id="ARBA00022777"/>
    </source>
</evidence>
<accession>A0A8K0G765</accession>
<evidence type="ECO:0000256" key="1">
    <source>
        <dbReference type="ARBA" id="ARBA00006566"/>
    </source>
</evidence>
<dbReference type="InterPro" id="IPR000705">
    <property type="entry name" value="Galactokinase"/>
</dbReference>
<dbReference type="InterPro" id="IPR014721">
    <property type="entry name" value="Ribsml_uS5_D2-typ_fold_subgr"/>
</dbReference>
<dbReference type="Proteomes" id="UP000801492">
    <property type="component" value="Unassembled WGS sequence"/>
</dbReference>
<evidence type="ECO:0000256" key="5">
    <source>
        <dbReference type="ARBA" id="ARBA00022840"/>
    </source>
</evidence>
<dbReference type="PROSITE" id="PS00627">
    <property type="entry name" value="GHMP_KINASES_ATP"/>
    <property type="match status" value="1"/>
</dbReference>
<keyword evidence="4" id="KW-0418">Kinase</keyword>
<dbReference type="GO" id="GO:0005524">
    <property type="term" value="F:ATP binding"/>
    <property type="evidence" value="ECO:0007669"/>
    <property type="project" value="UniProtKB-KW"/>
</dbReference>
<evidence type="ECO:0000256" key="2">
    <source>
        <dbReference type="ARBA" id="ARBA00022679"/>
    </source>
</evidence>
<keyword evidence="3" id="KW-0547">Nucleotide-binding</keyword>
<dbReference type="InterPro" id="IPR006204">
    <property type="entry name" value="GHMP_kinase_N_dom"/>
</dbReference>
<keyword evidence="2" id="KW-0808">Transferase</keyword>
<protein>
    <recommendedName>
        <fullName evidence="6">GHMP kinase N-terminal domain-containing protein</fullName>
    </recommendedName>
</protein>
<dbReference type="PANTHER" id="PTHR10457:SF7">
    <property type="entry name" value="GALACTOKINASE-RELATED"/>
    <property type="match status" value="1"/>
</dbReference>
<dbReference type="SUPFAM" id="SSF54211">
    <property type="entry name" value="Ribosomal protein S5 domain 2-like"/>
    <property type="match status" value="1"/>
</dbReference>
<dbReference type="Gene3D" id="3.30.230.10">
    <property type="match status" value="1"/>
</dbReference>
<dbReference type="PANTHER" id="PTHR10457">
    <property type="entry name" value="MEVALONATE KINASE/GALACTOKINASE"/>
    <property type="match status" value="1"/>
</dbReference>
<dbReference type="GO" id="GO:0006012">
    <property type="term" value="P:galactose metabolic process"/>
    <property type="evidence" value="ECO:0007669"/>
    <property type="project" value="InterPro"/>
</dbReference>
<dbReference type="PRINTS" id="PR00959">
    <property type="entry name" value="MEVGALKINASE"/>
</dbReference>
<feature type="non-terminal residue" evidence="7">
    <location>
        <position position="106"/>
    </location>
</feature>
<reference evidence="7" key="1">
    <citation type="submission" date="2019-08" db="EMBL/GenBank/DDBJ databases">
        <title>The genome of the North American firefly Photinus pyralis.</title>
        <authorList>
            <consortium name="Photinus pyralis genome working group"/>
            <person name="Fallon T.R."/>
            <person name="Sander Lower S.E."/>
            <person name="Weng J.-K."/>
        </authorList>
    </citation>
    <scope>NUCLEOTIDE SEQUENCE</scope>
    <source>
        <strain evidence="7">TRF0915ILg1</strain>
        <tissue evidence="7">Whole body</tissue>
    </source>
</reference>
<organism evidence="7 8">
    <name type="scientific">Ignelater luminosus</name>
    <name type="common">Cucubano</name>
    <name type="synonym">Pyrophorus luminosus</name>
    <dbReference type="NCBI Taxonomy" id="2038154"/>
    <lineage>
        <taxon>Eukaryota</taxon>
        <taxon>Metazoa</taxon>
        <taxon>Ecdysozoa</taxon>
        <taxon>Arthropoda</taxon>
        <taxon>Hexapoda</taxon>
        <taxon>Insecta</taxon>
        <taxon>Pterygota</taxon>
        <taxon>Neoptera</taxon>
        <taxon>Endopterygota</taxon>
        <taxon>Coleoptera</taxon>
        <taxon>Polyphaga</taxon>
        <taxon>Elateriformia</taxon>
        <taxon>Elateroidea</taxon>
        <taxon>Elateridae</taxon>
        <taxon>Agrypninae</taxon>
        <taxon>Pyrophorini</taxon>
        <taxon>Ignelater</taxon>
    </lineage>
</organism>
<gene>
    <name evidence="7" type="ORF">ILUMI_17812</name>
</gene>